<dbReference type="InterPro" id="IPR000821">
    <property type="entry name" value="Ala_racemase"/>
</dbReference>
<accession>A0A967EZL4</accession>
<evidence type="ECO:0000256" key="4">
    <source>
        <dbReference type="ARBA" id="ARBA00013089"/>
    </source>
</evidence>
<keyword evidence="5 7" id="KW-0663">Pyridoxal phosphate</keyword>
<evidence type="ECO:0000256" key="3">
    <source>
        <dbReference type="ARBA" id="ARBA00007880"/>
    </source>
</evidence>
<reference evidence="11" key="1">
    <citation type="submission" date="2020-03" db="EMBL/GenBank/DDBJ databases">
        <title>Genome of Pelagibius litoralis DSM 21314T.</title>
        <authorList>
            <person name="Wang G."/>
        </authorList>
    </citation>
    <scope>NUCLEOTIDE SEQUENCE</scope>
    <source>
        <strain evidence="11">DSM 21314</strain>
    </source>
</reference>
<dbReference type="EC" id="5.1.1.1" evidence="4 7"/>
<dbReference type="SUPFAM" id="SSF50621">
    <property type="entry name" value="Alanine racemase C-terminal domain-like"/>
    <property type="match status" value="1"/>
</dbReference>
<dbReference type="Pfam" id="PF01168">
    <property type="entry name" value="Ala_racemase_N"/>
    <property type="match status" value="1"/>
</dbReference>
<dbReference type="RefSeq" id="WP_167226773.1">
    <property type="nucleotide sequence ID" value="NZ_JAAQPH010000013.1"/>
</dbReference>
<evidence type="ECO:0000256" key="1">
    <source>
        <dbReference type="ARBA" id="ARBA00000316"/>
    </source>
</evidence>
<dbReference type="EMBL" id="JAAQPH010000013">
    <property type="protein sequence ID" value="NIA70310.1"/>
    <property type="molecule type" value="Genomic_DNA"/>
</dbReference>
<dbReference type="PANTHER" id="PTHR30511:SF0">
    <property type="entry name" value="ALANINE RACEMASE, CATABOLIC-RELATED"/>
    <property type="match status" value="1"/>
</dbReference>
<dbReference type="CDD" id="cd00430">
    <property type="entry name" value="PLPDE_III_AR"/>
    <property type="match status" value="1"/>
</dbReference>
<evidence type="ECO:0000256" key="2">
    <source>
        <dbReference type="ARBA" id="ARBA00001933"/>
    </source>
</evidence>
<dbReference type="PANTHER" id="PTHR30511">
    <property type="entry name" value="ALANINE RACEMASE"/>
    <property type="match status" value="1"/>
</dbReference>
<evidence type="ECO:0000256" key="8">
    <source>
        <dbReference type="PIRSR" id="PIRSR600821-50"/>
    </source>
</evidence>
<comment type="caution">
    <text evidence="11">The sequence shown here is derived from an EMBL/GenBank/DDBJ whole genome shotgun (WGS) entry which is preliminary data.</text>
</comment>
<dbReference type="HAMAP" id="MF_01201">
    <property type="entry name" value="Ala_racemase"/>
    <property type="match status" value="1"/>
</dbReference>
<dbReference type="InterPro" id="IPR011079">
    <property type="entry name" value="Ala_racemase_C"/>
</dbReference>
<gene>
    <name evidence="11" type="primary">alr</name>
    <name evidence="11" type="ORF">HBA54_17010</name>
</gene>
<evidence type="ECO:0000256" key="9">
    <source>
        <dbReference type="PIRSR" id="PIRSR600821-52"/>
    </source>
</evidence>
<comment type="catalytic activity">
    <reaction evidence="1 7">
        <text>L-alanine = D-alanine</text>
        <dbReference type="Rhea" id="RHEA:20249"/>
        <dbReference type="ChEBI" id="CHEBI:57416"/>
        <dbReference type="ChEBI" id="CHEBI:57972"/>
        <dbReference type="EC" id="5.1.1.1"/>
    </reaction>
</comment>
<dbReference type="GO" id="GO:0008784">
    <property type="term" value="F:alanine racemase activity"/>
    <property type="evidence" value="ECO:0007669"/>
    <property type="project" value="UniProtKB-UniRule"/>
</dbReference>
<comment type="function">
    <text evidence="7">Catalyzes the interconversion of L-alanine and D-alanine. May also act on other amino acids.</text>
</comment>
<dbReference type="AlphaFoldDB" id="A0A967EZL4"/>
<dbReference type="Pfam" id="PF00842">
    <property type="entry name" value="Ala_racemase_C"/>
    <property type="match status" value="1"/>
</dbReference>
<dbReference type="InterPro" id="IPR009006">
    <property type="entry name" value="Ala_racemase/Decarboxylase_C"/>
</dbReference>
<dbReference type="GO" id="GO:0030170">
    <property type="term" value="F:pyridoxal phosphate binding"/>
    <property type="evidence" value="ECO:0007669"/>
    <property type="project" value="UniProtKB-UniRule"/>
</dbReference>
<dbReference type="InterPro" id="IPR001608">
    <property type="entry name" value="Ala_racemase_N"/>
</dbReference>
<evidence type="ECO:0000256" key="6">
    <source>
        <dbReference type="ARBA" id="ARBA00023235"/>
    </source>
</evidence>
<dbReference type="NCBIfam" id="TIGR00492">
    <property type="entry name" value="alr"/>
    <property type="match status" value="1"/>
</dbReference>
<comment type="similarity">
    <text evidence="3 7">Belongs to the alanine racemase family.</text>
</comment>
<dbReference type="GO" id="GO:0005829">
    <property type="term" value="C:cytosol"/>
    <property type="evidence" value="ECO:0007669"/>
    <property type="project" value="TreeGrafter"/>
</dbReference>
<dbReference type="Proteomes" id="UP000761264">
    <property type="component" value="Unassembled WGS sequence"/>
</dbReference>
<organism evidence="11 12">
    <name type="scientific">Pelagibius litoralis</name>
    <dbReference type="NCBI Taxonomy" id="374515"/>
    <lineage>
        <taxon>Bacteria</taxon>
        <taxon>Pseudomonadati</taxon>
        <taxon>Pseudomonadota</taxon>
        <taxon>Alphaproteobacteria</taxon>
        <taxon>Rhodospirillales</taxon>
        <taxon>Rhodovibrionaceae</taxon>
        <taxon>Pelagibius</taxon>
    </lineage>
</organism>
<name>A0A967EZL4_9PROT</name>
<comment type="cofactor">
    <cofactor evidence="2 7 8">
        <name>pyridoxal 5'-phosphate</name>
        <dbReference type="ChEBI" id="CHEBI:597326"/>
    </cofactor>
</comment>
<evidence type="ECO:0000313" key="11">
    <source>
        <dbReference type="EMBL" id="NIA70310.1"/>
    </source>
</evidence>
<keyword evidence="6 7" id="KW-0413">Isomerase</keyword>
<evidence type="ECO:0000313" key="12">
    <source>
        <dbReference type="Proteomes" id="UP000761264"/>
    </source>
</evidence>
<evidence type="ECO:0000256" key="5">
    <source>
        <dbReference type="ARBA" id="ARBA00022898"/>
    </source>
</evidence>
<keyword evidence="12" id="KW-1185">Reference proteome</keyword>
<feature type="binding site" evidence="7 9">
    <location>
        <position position="325"/>
    </location>
    <ligand>
        <name>substrate</name>
    </ligand>
</feature>
<dbReference type="PROSITE" id="PS00395">
    <property type="entry name" value="ALANINE_RACEMASE"/>
    <property type="match status" value="1"/>
</dbReference>
<dbReference type="Gene3D" id="3.20.20.10">
    <property type="entry name" value="Alanine racemase"/>
    <property type="match status" value="1"/>
</dbReference>
<feature type="domain" description="Alanine racemase C-terminal" evidence="10">
    <location>
        <begin position="256"/>
        <end position="382"/>
    </location>
</feature>
<feature type="modified residue" description="N6-(pyridoxal phosphate)lysine" evidence="7 8">
    <location>
        <position position="53"/>
    </location>
</feature>
<sequence>MPTSPITTEASAPTAPSLASASGVLTIDLGAIAENYRRLRKAFQEKPLAAVVKADAYGLGMAEVAPVLVKQGARSVFVAQLEEAIALRPVLDACHPAVSLYVLNGLMPGTEAAFIDNNILPVLNSLGEIDAWSRAAVERDRVLPAAIQLDSGMNRLGLPEAETSQLREAPERLQGIAPTCFMSHLACADDPQHPQNAEQLAAFHAARRGLPKAPASLCNSSGIFLGPDYHFDLGRPGAAVYGVNPTPAAPSPVLAVVRLQARILQVRAIDAPQSVGYGATHRATGPARIATVAAGYADGYLRSISGRGRAWVDGREVPVVGRISMDLLALDVTEVAPGAACPGQMVDLLGPQHGVDALAQEAGTIGYEILTALGRRYHRTYLG</sequence>
<feature type="active site" description="Proton acceptor; specific for L-alanine" evidence="7">
    <location>
        <position position="277"/>
    </location>
</feature>
<protein>
    <recommendedName>
        <fullName evidence="4 7">Alanine racemase</fullName>
        <ecNumber evidence="4 7">5.1.1.1</ecNumber>
    </recommendedName>
</protein>
<dbReference type="GO" id="GO:0030632">
    <property type="term" value="P:D-alanine biosynthetic process"/>
    <property type="evidence" value="ECO:0007669"/>
    <property type="project" value="UniProtKB-UniRule"/>
</dbReference>
<feature type="binding site" evidence="7 9">
    <location>
        <position position="155"/>
    </location>
    <ligand>
        <name>substrate</name>
    </ligand>
</feature>
<dbReference type="SMART" id="SM01005">
    <property type="entry name" value="Ala_racemase_C"/>
    <property type="match status" value="1"/>
</dbReference>
<dbReference type="Gene3D" id="2.40.37.10">
    <property type="entry name" value="Lyase, Ornithine Decarboxylase, Chain A, domain 1"/>
    <property type="match status" value="1"/>
</dbReference>
<dbReference type="SUPFAM" id="SSF51419">
    <property type="entry name" value="PLP-binding barrel"/>
    <property type="match status" value="1"/>
</dbReference>
<feature type="active site" description="Proton acceptor; specific for D-alanine" evidence="7">
    <location>
        <position position="53"/>
    </location>
</feature>
<evidence type="ECO:0000259" key="10">
    <source>
        <dbReference type="SMART" id="SM01005"/>
    </source>
</evidence>
<dbReference type="PRINTS" id="PR00992">
    <property type="entry name" value="ALARACEMASE"/>
</dbReference>
<proteinExistence type="inferred from homology"/>
<comment type="pathway">
    <text evidence="7">Amino-acid biosynthesis; D-alanine biosynthesis; D-alanine from L-alanine: step 1/1.</text>
</comment>
<dbReference type="InterPro" id="IPR020622">
    <property type="entry name" value="Ala_racemase_pyridoxalP-BS"/>
</dbReference>
<evidence type="ECO:0000256" key="7">
    <source>
        <dbReference type="HAMAP-Rule" id="MF_01201"/>
    </source>
</evidence>
<dbReference type="InterPro" id="IPR029066">
    <property type="entry name" value="PLP-binding_barrel"/>
</dbReference>